<evidence type="ECO:0000313" key="3">
    <source>
        <dbReference type="Proteomes" id="UP001516023"/>
    </source>
</evidence>
<dbReference type="Proteomes" id="UP001516023">
    <property type="component" value="Unassembled WGS sequence"/>
</dbReference>
<keyword evidence="3" id="KW-1185">Reference proteome</keyword>
<dbReference type="AlphaFoldDB" id="A0ABD3QI52"/>
<evidence type="ECO:0000256" key="1">
    <source>
        <dbReference type="SAM" id="MobiDB-lite"/>
    </source>
</evidence>
<protein>
    <submittedName>
        <fullName evidence="2">Uncharacterized protein</fullName>
    </submittedName>
</protein>
<feature type="compositionally biased region" description="Polar residues" evidence="1">
    <location>
        <begin position="1"/>
        <end position="19"/>
    </location>
</feature>
<organism evidence="2 3">
    <name type="scientific">Cyclotella cryptica</name>
    <dbReference type="NCBI Taxonomy" id="29204"/>
    <lineage>
        <taxon>Eukaryota</taxon>
        <taxon>Sar</taxon>
        <taxon>Stramenopiles</taxon>
        <taxon>Ochrophyta</taxon>
        <taxon>Bacillariophyta</taxon>
        <taxon>Coscinodiscophyceae</taxon>
        <taxon>Thalassiosirophycidae</taxon>
        <taxon>Stephanodiscales</taxon>
        <taxon>Stephanodiscaceae</taxon>
        <taxon>Cyclotella</taxon>
    </lineage>
</organism>
<evidence type="ECO:0000313" key="2">
    <source>
        <dbReference type="EMBL" id="KAL3799573.1"/>
    </source>
</evidence>
<sequence>MLSSDAPNGASSPAPTTDSPLALAMPAVNPPSVAKCVITMPPTLPIMARWDTRRWCHYGYPFDPLENSSRSTDSMDAKLLVEASVKMGDKLDFSVGKGNDGDVPKVSFIVDLRVFPFFLASNIIK</sequence>
<proteinExistence type="predicted"/>
<name>A0ABD3QI52_9STRA</name>
<reference evidence="2 3" key="1">
    <citation type="journal article" date="2020" name="G3 (Bethesda)">
        <title>Improved Reference Genome for Cyclotella cryptica CCMP332, a Model for Cell Wall Morphogenesis, Salinity Adaptation, and Lipid Production in Diatoms (Bacillariophyta).</title>
        <authorList>
            <person name="Roberts W.R."/>
            <person name="Downey K.M."/>
            <person name="Ruck E.C."/>
            <person name="Traller J.C."/>
            <person name="Alverson A.J."/>
        </authorList>
    </citation>
    <scope>NUCLEOTIDE SEQUENCE [LARGE SCALE GENOMIC DNA]</scope>
    <source>
        <strain evidence="2 3">CCMP332</strain>
    </source>
</reference>
<accession>A0ABD3QI52</accession>
<comment type="caution">
    <text evidence="2">The sequence shown here is derived from an EMBL/GenBank/DDBJ whole genome shotgun (WGS) entry which is preliminary data.</text>
</comment>
<feature type="region of interest" description="Disordered" evidence="1">
    <location>
        <begin position="1"/>
        <end position="23"/>
    </location>
</feature>
<gene>
    <name evidence="2" type="ORF">HJC23_008700</name>
</gene>
<dbReference type="EMBL" id="JABMIG020000038">
    <property type="protein sequence ID" value="KAL3799573.1"/>
    <property type="molecule type" value="Genomic_DNA"/>
</dbReference>